<gene>
    <name evidence="1" type="ORF">DLJ74_04475</name>
</gene>
<name>A0A317L2Y4_9BACI</name>
<evidence type="ECO:0000313" key="1">
    <source>
        <dbReference type="EMBL" id="PWU69248.1"/>
    </source>
</evidence>
<dbReference type="RefSeq" id="WP_054787044.1">
    <property type="nucleotide sequence ID" value="NZ_JAJUIE010000077.1"/>
</dbReference>
<dbReference type="InterPro" id="IPR008554">
    <property type="entry name" value="Glutaredoxin-like"/>
</dbReference>
<accession>A0A317L2Y4</accession>
<comment type="caution">
    <text evidence="1">The sequence shown here is derived from an EMBL/GenBank/DDBJ whole genome shotgun (WGS) entry which is preliminary data.</text>
</comment>
<sequence>MIVKLYGKKDCSLCLDAKILLEILQEEYGFEIEVIDIYQDETLLDKFHLIIPVVEIEGEIVDTEIIDLPKIENFLKTIQQK</sequence>
<protein>
    <submittedName>
        <fullName evidence="1">Thioredoxin family protein</fullName>
    </submittedName>
</protein>
<reference evidence="1 2" key="1">
    <citation type="submission" date="2018-05" db="EMBL/GenBank/DDBJ databases">
        <title>Genomic analysis of Gracilibacillus dipsosauri DD1 reveals novel features of a salt-tolerant amylase.</title>
        <authorList>
            <person name="Deutch C.E."/>
            <person name="Yang S."/>
        </authorList>
    </citation>
    <scope>NUCLEOTIDE SEQUENCE [LARGE SCALE GENOMIC DNA]</scope>
    <source>
        <strain evidence="1 2">DD1</strain>
    </source>
</reference>
<keyword evidence="2" id="KW-1185">Reference proteome</keyword>
<evidence type="ECO:0000313" key="2">
    <source>
        <dbReference type="Proteomes" id="UP000245624"/>
    </source>
</evidence>
<dbReference type="InterPro" id="IPR036249">
    <property type="entry name" value="Thioredoxin-like_sf"/>
</dbReference>
<dbReference type="Pfam" id="PF05768">
    <property type="entry name" value="Glrx-like"/>
    <property type="match status" value="1"/>
</dbReference>
<dbReference type="Proteomes" id="UP000245624">
    <property type="component" value="Unassembled WGS sequence"/>
</dbReference>
<dbReference type="Gene3D" id="3.40.30.10">
    <property type="entry name" value="Glutaredoxin"/>
    <property type="match status" value="1"/>
</dbReference>
<dbReference type="EMBL" id="QGTD01000005">
    <property type="protein sequence ID" value="PWU69248.1"/>
    <property type="molecule type" value="Genomic_DNA"/>
</dbReference>
<dbReference type="OrthoDB" id="32865at2"/>
<dbReference type="AlphaFoldDB" id="A0A317L2Y4"/>
<proteinExistence type="predicted"/>
<dbReference type="SUPFAM" id="SSF52833">
    <property type="entry name" value="Thioredoxin-like"/>
    <property type="match status" value="1"/>
</dbReference>
<organism evidence="1 2">
    <name type="scientific">Gracilibacillus dipsosauri</name>
    <dbReference type="NCBI Taxonomy" id="178340"/>
    <lineage>
        <taxon>Bacteria</taxon>
        <taxon>Bacillati</taxon>
        <taxon>Bacillota</taxon>
        <taxon>Bacilli</taxon>
        <taxon>Bacillales</taxon>
        <taxon>Bacillaceae</taxon>
        <taxon>Gracilibacillus</taxon>
    </lineage>
</organism>